<feature type="domain" description="F-box" evidence="1">
    <location>
        <begin position="1"/>
        <end position="49"/>
    </location>
</feature>
<gene>
    <name evidence="2" type="ORF">PVAND_011135</name>
</gene>
<dbReference type="EMBL" id="JADBJN010000001">
    <property type="protein sequence ID" value="KAG5681725.1"/>
    <property type="molecule type" value="Genomic_DNA"/>
</dbReference>
<reference evidence="2" key="1">
    <citation type="submission" date="2021-03" db="EMBL/GenBank/DDBJ databases">
        <title>Chromosome level genome of the anhydrobiotic midge Polypedilum vanderplanki.</title>
        <authorList>
            <person name="Yoshida Y."/>
            <person name="Kikawada T."/>
            <person name="Gusev O."/>
        </authorList>
    </citation>
    <scope>NUCLEOTIDE SEQUENCE</scope>
    <source>
        <strain evidence="2">NIAS01</strain>
        <tissue evidence="2">Whole body or cell culture</tissue>
    </source>
</reference>
<organism evidence="2 3">
    <name type="scientific">Polypedilum vanderplanki</name>
    <name type="common">Sleeping chironomid midge</name>
    <dbReference type="NCBI Taxonomy" id="319348"/>
    <lineage>
        <taxon>Eukaryota</taxon>
        <taxon>Metazoa</taxon>
        <taxon>Ecdysozoa</taxon>
        <taxon>Arthropoda</taxon>
        <taxon>Hexapoda</taxon>
        <taxon>Insecta</taxon>
        <taxon>Pterygota</taxon>
        <taxon>Neoptera</taxon>
        <taxon>Endopterygota</taxon>
        <taxon>Diptera</taxon>
        <taxon>Nematocera</taxon>
        <taxon>Chironomoidea</taxon>
        <taxon>Chironomidae</taxon>
        <taxon>Chironominae</taxon>
        <taxon>Polypedilum</taxon>
        <taxon>Polypedilum</taxon>
    </lineage>
</organism>
<dbReference type="Gene3D" id="3.80.10.10">
    <property type="entry name" value="Ribonuclease Inhibitor"/>
    <property type="match status" value="1"/>
</dbReference>
<dbReference type="SUPFAM" id="SSF81383">
    <property type="entry name" value="F-box domain"/>
    <property type="match status" value="1"/>
</dbReference>
<dbReference type="OrthoDB" id="7787787at2759"/>
<dbReference type="AlphaFoldDB" id="A0A9J6CID9"/>
<dbReference type="InterPro" id="IPR001810">
    <property type="entry name" value="F-box_dom"/>
</dbReference>
<dbReference type="PROSITE" id="PS50181">
    <property type="entry name" value="FBOX"/>
    <property type="match status" value="1"/>
</dbReference>
<dbReference type="SMART" id="SM00256">
    <property type="entry name" value="FBOX"/>
    <property type="match status" value="1"/>
</dbReference>
<comment type="caution">
    <text evidence="2">The sequence shown here is derived from an EMBL/GenBank/DDBJ whole genome shotgun (WGS) entry which is preliminary data.</text>
</comment>
<keyword evidence="3" id="KW-1185">Reference proteome</keyword>
<evidence type="ECO:0000259" key="1">
    <source>
        <dbReference type="PROSITE" id="PS50181"/>
    </source>
</evidence>
<dbReference type="SUPFAM" id="SSF52047">
    <property type="entry name" value="RNI-like"/>
    <property type="match status" value="1"/>
</dbReference>
<dbReference type="InterPro" id="IPR032675">
    <property type="entry name" value="LRR_dom_sf"/>
</dbReference>
<dbReference type="Gene3D" id="1.20.1280.50">
    <property type="match status" value="1"/>
</dbReference>
<protein>
    <recommendedName>
        <fullName evidence="1">F-box domain-containing protein</fullName>
    </recommendedName>
</protein>
<accession>A0A9J6CID9</accession>
<proteinExistence type="predicted"/>
<dbReference type="InterPro" id="IPR036047">
    <property type="entry name" value="F-box-like_dom_sf"/>
</dbReference>
<evidence type="ECO:0000313" key="2">
    <source>
        <dbReference type="EMBL" id="KAG5681725.1"/>
    </source>
</evidence>
<sequence length="389" mass="45890">MDPFEKLPEEIYDQILKYFEIDETIFTLSQVSKRWYEVVGKSSVCMQKVKINLKSKRKNDFVERIETLKWMSQKNARKYQIIQANCLFDEKVSDEFYNFLKTANSLEYINMRSMKLEGQELESISLPKLEYLKVMFIPREVINNLITSTSNLSQLILWNETPLSYDDLNYQPSEKTIESARWCLENNSLLTELEIQGRANFFAFFEKDIAPYVKCHLKKLTVKIEMKPKLWTDYHVQHFINFLASQADFLEYIYIDSCPPAIIKYVFNDMPKLKSIRFDIEQTEPDKIDVKVLDLNVNQNITSFEMPYIVRFDDLKDFLVLVPNVEKILIGHVIPRLMEFVVTSLTHLESLVYRYDDCAGGCEQLYKNMLQNNPENNEGIKLSVCNDFM</sequence>
<dbReference type="CDD" id="cd09917">
    <property type="entry name" value="F-box_SF"/>
    <property type="match status" value="1"/>
</dbReference>
<evidence type="ECO:0000313" key="3">
    <source>
        <dbReference type="Proteomes" id="UP001107558"/>
    </source>
</evidence>
<dbReference type="Proteomes" id="UP001107558">
    <property type="component" value="Chromosome 1"/>
</dbReference>
<name>A0A9J6CID9_POLVA</name>
<dbReference type="Pfam" id="PF00646">
    <property type="entry name" value="F-box"/>
    <property type="match status" value="1"/>
</dbReference>